<dbReference type="EMBL" id="JBHRSD010000011">
    <property type="protein sequence ID" value="MFC3032174.1"/>
    <property type="molecule type" value="Genomic_DNA"/>
</dbReference>
<evidence type="ECO:0000313" key="2">
    <source>
        <dbReference type="Proteomes" id="UP001595453"/>
    </source>
</evidence>
<protein>
    <recommendedName>
        <fullName evidence="3">DUF2345 domain-containing protein</fullName>
    </recommendedName>
</protein>
<keyword evidence="2" id="KW-1185">Reference proteome</keyword>
<proteinExistence type="predicted"/>
<dbReference type="InterPro" id="IPR049802">
    <property type="entry name" value="RhsC-like_FIX"/>
</dbReference>
<comment type="caution">
    <text evidence="1">The sequence shown here is derived from an EMBL/GenBank/DDBJ whole genome shotgun (WGS) entry which is preliminary data.</text>
</comment>
<organism evidence="1 2">
    <name type="scientific">Pseudoalteromonas fenneropenaei</name>
    <dbReference type="NCBI Taxonomy" id="1737459"/>
    <lineage>
        <taxon>Bacteria</taxon>
        <taxon>Pseudomonadati</taxon>
        <taxon>Pseudomonadota</taxon>
        <taxon>Gammaproteobacteria</taxon>
        <taxon>Alteromonadales</taxon>
        <taxon>Pseudoalteromonadaceae</taxon>
        <taxon>Pseudoalteromonas</taxon>
    </lineage>
</organism>
<dbReference type="RefSeq" id="WP_377122252.1">
    <property type="nucleotide sequence ID" value="NZ_JBHRSD010000011.1"/>
</dbReference>
<dbReference type="CDD" id="cd20746">
    <property type="entry name" value="FIX_Ntox15_NUC_DUF4112_RhsA-like"/>
    <property type="match status" value="1"/>
</dbReference>
<name>A0ABV7CHP3_9GAMM</name>
<evidence type="ECO:0008006" key="3">
    <source>
        <dbReference type="Google" id="ProtNLM"/>
    </source>
</evidence>
<accession>A0ABV7CHP3</accession>
<dbReference type="Proteomes" id="UP001595453">
    <property type="component" value="Unassembled WGS sequence"/>
</dbReference>
<gene>
    <name evidence="1" type="ORF">ACFOEE_06560</name>
</gene>
<sequence>MRFDDDPQKPYVLLQTLAGKHSLRLDARSTGRQFISWVSQMGGLSLIAGKDLLVASKTKAITQLAGQDQTYAAKQTLTLDAKEQQHWQSGNQLALTAASISTQTKAGLNVKGGRSVNLQAEEAFALSSATAITLTAPEGASVIYGDQSIQIKGKGSGTLTLHSNGGEISLDNSGNVSLIATDVLTLKGRLITLDAPVEYQLEDPLTASAPQVLSAPTQSAPASLAISAAGEADLSQGVIELAYHYQDGSPVQNAPYEVRLHDGTVLTGQLDQNGQARLENVPPGQFSVVYGEDSRPYQPEDTTTPNPLFGTITAKDARTMVEAEQPEQLQAAQSLASQAGEWLWGTLQGDFNANPSTSQIVRGTIISMIPVVDQIMDVRDIMANVMLLTDNDDSNDNDAWIAFTLTGIGLIPLFGSAIKGVGKVVIKNPAAGLDAAIAVMRKLGKGDPVAYLRTVNWHDLCKQAAGEVSDKINGLRDALKEISDSFILRHTLPDEALAGMQTTLRQLDDITPKITQGMQQAAQQIGQKVNKALDDYQGIKPSSGVVGQPHQSVAKQLDAPKGNELPRSARQIEEPKVVTGEGTNVRMDGHKIYDSNFAPLSTNPMAQYRFSDPSYRSTGGDVYFGENIVTSYMEVRKNLNGKSIFVGDVELDNILDLTDPSVLKKMNIDPIKLTEKVDSHIQQKVVYNYTNKISNQAYDAGYNGILYSSSRKTGNNRAITLFEGRYNADNIKKVLDRTIKK</sequence>
<evidence type="ECO:0000313" key="1">
    <source>
        <dbReference type="EMBL" id="MFC3032174.1"/>
    </source>
</evidence>
<reference evidence="2" key="1">
    <citation type="journal article" date="2019" name="Int. J. Syst. Evol. Microbiol.">
        <title>The Global Catalogue of Microorganisms (GCM) 10K type strain sequencing project: providing services to taxonomists for standard genome sequencing and annotation.</title>
        <authorList>
            <consortium name="The Broad Institute Genomics Platform"/>
            <consortium name="The Broad Institute Genome Sequencing Center for Infectious Disease"/>
            <person name="Wu L."/>
            <person name="Ma J."/>
        </authorList>
    </citation>
    <scope>NUCLEOTIDE SEQUENCE [LARGE SCALE GENOMIC DNA]</scope>
    <source>
        <strain evidence="2">KCTC 42730</strain>
    </source>
</reference>